<dbReference type="OrthoDB" id="5413104at2"/>
<dbReference type="EC" id="2.7.13.3" evidence="2"/>
<evidence type="ECO:0000259" key="4">
    <source>
        <dbReference type="PROSITE" id="PS50112"/>
    </source>
</evidence>
<evidence type="ECO:0000259" key="5">
    <source>
        <dbReference type="PROSITE" id="PS50113"/>
    </source>
</evidence>
<dbReference type="InterPro" id="IPR000014">
    <property type="entry name" value="PAS"/>
</dbReference>
<dbReference type="RefSeq" id="WP_012175420.1">
    <property type="nucleotide sequence ID" value="NC_009943.1"/>
</dbReference>
<dbReference type="eggNOG" id="COG4191">
    <property type="taxonomic scope" value="Bacteria"/>
</dbReference>
<dbReference type="CDD" id="cd00130">
    <property type="entry name" value="PAS"/>
    <property type="match status" value="1"/>
</dbReference>
<dbReference type="SUPFAM" id="SSF55874">
    <property type="entry name" value="ATPase domain of HSP90 chaperone/DNA topoisomerase II/histidine kinase"/>
    <property type="match status" value="1"/>
</dbReference>
<dbReference type="eggNOG" id="COG2203">
    <property type="taxonomic scope" value="Bacteria"/>
</dbReference>
<dbReference type="InterPro" id="IPR052023">
    <property type="entry name" value="Histidine_kinase_KdpD"/>
</dbReference>
<dbReference type="GO" id="GO:0000155">
    <property type="term" value="F:phosphorelay sensor kinase activity"/>
    <property type="evidence" value="ECO:0007669"/>
    <property type="project" value="InterPro"/>
</dbReference>
<keyword evidence="7" id="KW-1185">Reference proteome</keyword>
<dbReference type="SMART" id="SM00065">
    <property type="entry name" value="GAF"/>
    <property type="match status" value="1"/>
</dbReference>
<dbReference type="InterPro" id="IPR003594">
    <property type="entry name" value="HATPase_dom"/>
</dbReference>
<dbReference type="AlphaFoldDB" id="A8ZTC5"/>
<dbReference type="KEGG" id="dol:Dole_2004"/>
<dbReference type="SUPFAM" id="SSF47384">
    <property type="entry name" value="Homodimeric domain of signal transducing histidine kinase"/>
    <property type="match status" value="1"/>
</dbReference>
<dbReference type="Pfam" id="PF02518">
    <property type="entry name" value="HATPase_c"/>
    <property type="match status" value="1"/>
</dbReference>
<dbReference type="PROSITE" id="PS50112">
    <property type="entry name" value="PAS"/>
    <property type="match status" value="1"/>
</dbReference>
<dbReference type="InterPro" id="IPR035965">
    <property type="entry name" value="PAS-like_dom_sf"/>
</dbReference>
<evidence type="ECO:0000256" key="1">
    <source>
        <dbReference type="ARBA" id="ARBA00000085"/>
    </source>
</evidence>
<dbReference type="SUPFAM" id="SSF55785">
    <property type="entry name" value="PYP-like sensor domain (PAS domain)"/>
    <property type="match status" value="1"/>
</dbReference>
<dbReference type="SMART" id="SM00091">
    <property type="entry name" value="PAS"/>
    <property type="match status" value="1"/>
</dbReference>
<dbReference type="Gene3D" id="3.30.450.40">
    <property type="match status" value="1"/>
</dbReference>
<dbReference type="PROSITE" id="PS50113">
    <property type="entry name" value="PAC"/>
    <property type="match status" value="1"/>
</dbReference>
<dbReference type="Pfam" id="PF00512">
    <property type="entry name" value="HisKA"/>
    <property type="match status" value="1"/>
</dbReference>
<dbReference type="NCBIfam" id="TIGR00229">
    <property type="entry name" value="sensory_box"/>
    <property type="match status" value="1"/>
</dbReference>
<proteinExistence type="predicted"/>
<gene>
    <name evidence="6" type="ordered locus">Dole_2004</name>
</gene>
<dbReference type="InterPro" id="IPR036097">
    <property type="entry name" value="HisK_dim/P_sf"/>
</dbReference>
<dbReference type="GO" id="GO:0005886">
    <property type="term" value="C:plasma membrane"/>
    <property type="evidence" value="ECO:0007669"/>
    <property type="project" value="TreeGrafter"/>
</dbReference>
<dbReference type="InterPro" id="IPR003661">
    <property type="entry name" value="HisK_dim/P_dom"/>
</dbReference>
<dbReference type="EMBL" id="CP000859">
    <property type="protein sequence ID" value="ABW67808.1"/>
    <property type="molecule type" value="Genomic_DNA"/>
</dbReference>
<name>A8ZTC5_DESOH</name>
<sequence length="634" mass="70579">MNDDFNHDHQDLLSQIVSGSPIPTFVIDRNHRVTHFNKACEVLTGRKAEEIIGTDGQWRAFYAEKRPVMADIVLDAAIEDIAGMLETHYQGKFRASSVRSGAFEARDFFPALGEDGKWLFFTAAPIRNADGDVIGAIETLQDITQEKRVSHLNRSMLRVSKALHRYSYLDDLLSFISQEIKKLLGAEGALVLLLDAETNELYTSGLAYDDPDREKRMKEVRFSLDEVLAGQVIRTGEPVVMHDAEALPQYAERDRKIGYTTRSLLEVPLVVEDRTIGVLAGINKKEGRFSGQDMDALAALAGTVALAIENTRHQEGLRAFYREVQSLNTAKGKTINHLSHELKTPVAILSQALPLLEDELAVVPEDNWKPYVEIIERQLNRIVAIESEVSDIITDKEYKVAGLYNGMVLQCADLLSVLALKHQGKKDMVDQITTHIRELFSPKTMVAATIDPGTFIQGRLRALEPGFAHRQVDVRVLLEPTRPIQIPEVIFEKVMDGLIRNAIENTPDEGRVDVAVFEKGGLVQVSVKDYGVGIRKDHQARIFEGFFPTQDILAYSTRKPFDFNAGGKGADLLRMKIFSETCGFTLDMASTRCAVLDAPRQECPGRISACPSATVTRPCHESGGTEFILFFHGA</sequence>
<dbReference type="Pfam" id="PF08448">
    <property type="entry name" value="PAS_4"/>
    <property type="match status" value="1"/>
</dbReference>
<protein>
    <recommendedName>
        <fullName evidence="2">histidine kinase</fullName>
        <ecNumber evidence="2">2.7.13.3</ecNumber>
    </recommendedName>
</protein>
<dbReference type="SMART" id="SM00388">
    <property type="entry name" value="HisKA"/>
    <property type="match status" value="1"/>
</dbReference>
<keyword evidence="6" id="KW-0418">Kinase</keyword>
<evidence type="ECO:0000313" key="7">
    <source>
        <dbReference type="Proteomes" id="UP000008561"/>
    </source>
</evidence>
<dbReference type="SUPFAM" id="SSF55781">
    <property type="entry name" value="GAF domain-like"/>
    <property type="match status" value="1"/>
</dbReference>
<dbReference type="InterPro" id="IPR003018">
    <property type="entry name" value="GAF"/>
</dbReference>
<dbReference type="Gene3D" id="1.10.287.130">
    <property type="match status" value="1"/>
</dbReference>
<dbReference type="Pfam" id="PF13185">
    <property type="entry name" value="GAF_2"/>
    <property type="match status" value="1"/>
</dbReference>
<dbReference type="InterPro" id="IPR029016">
    <property type="entry name" value="GAF-like_dom_sf"/>
</dbReference>
<dbReference type="InterPro" id="IPR000700">
    <property type="entry name" value="PAS-assoc_C"/>
</dbReference>
<dbReference type="PANTHER" id="PTHR45569:SF1">
    <property type="entry name" value="SENSOR PROTEIN KDPD"/>
    <property type="match status" value="1"/>
</dbReference>
<evidence type="ECO:0000313" key="6">
    <source>
        <dbReference type="EMBL" id="ABW67808.1"/>
    </source>
</evidence>
<evidence type="ECO:0000256" key="2">
    <source>
        <dbReference type="ARBA" id="ARBA00012438"/>
    </source>
</evidence>
<dbReference type="CDD" id="cd00082">
    <property type="entry name" value="HisKA"/>
    <property type="match status" value="1"/>
</dbReference>
<dbReference type="InterPro" id="IPR036890">
    <property type="entry name" value="HATPase_C_sf"/>
</dbReference>
<dbReference type="STRING" id="96561.Dole_2004"/>
<dbReference type="Proteomes" id="UP000008561">
    <property type="component" value="Chromosome"/>
</dbReference>
<feature type="domain" description="PAC" evidence="5">
    <location>
        <begin position="101"/>
        <end position="155"/>
    </location>
</feature>
<organism evidence="6 7">
    <name type="scientific">Desulfosudis oleivorans (strain DSM 6200 / JCM 39069 / Hxd3)</name>
    <name type="common">Desulfococcus oleovorans</name>
    <dbReference type="NCBI Taxonomy" id="96561"/>
    <lineage>
        <taxon>Bacteria</taxon>
        <taxon>Pseudomonadati</taxon>
        <taxon>Thermodesulfobacteriota</taxon>
        <taxon>Desulfobacteria</taxon>
        <taxon>Desulfobacterales</taxon>
        <taxon>Desulfosudaceae</taxon>
        <taxon>Desulfosudis</taxon>
    </lineage>
</organism>
<keyword evidence="6" id="KW-0808">Transferase</keyword>
<dbReference type="PANTHER" id="PTHR45569">
    <property type="entry name" value="SENSOR PROTEIN KDPD"/>
    <property type="match status" value="1"/>
</dbReference>
<dbReference type="PROSITE" id="PS50109">
    <property type="entry name" value="HIS_KIN"/>
    <property type="match status" value="1"/>
</dbReference>
<dbReference type="HOGENOM" id="CLU_020404_0_0_7"/>
<accession>A8ZTC5</accession>
<feature type="domain" description="PAS" evidence="4">
    <location>
        <begin position="9"/>
        <end position="81"/>
    </location>
</feature>
<comment type="catalytic activity">
    <reaction evidence="1">
        <text>ATP + protein L-histidine = ADP + protein N-phospho-L-histidine.</text>
        <dbReference type="EC" id="2.7.13.3"/>
    </reaction>
</comment>
<dbReference type="InterPro" id="IPR005467">
    <property type="entry name" value="His_kinase_dom"/>
</dbReference>
<dbReference type="Gene3D" id="3.30.565.10">
    <property type="entry name" value="Histidine kinase-like ATPase, C-terminal domain"/>
    <property type="match status" value="1"/>
</dbReference>
<feature type="domain" description="Histidine kinase" evidence="3">
    <location>
        <begin position="337"/>
        <end position="572"/>
    </location>
</feature>
<dbReference type="InterPro" id="IPR013656">
    <property type="entry name" value="PAS_4"/>
</dbReference>
<dbReference type="Gene3D" id="3.30.450.20">
    <property type="entry name" value="PAS domain"/>
    <property type="match status" value="1"/>
</dbReference>
<evidence type="ECO:0000259" key="3">
    <source>
        <dbReference type="PROSITE" id="PS50109"/>
    </source>
</evidence>
<reference evidence="6 7" key="1">
    <citation type="submission" date="2007-10" db="EMBL/GenBank/DDBJ databases">
        <title>Complete sequence of Desulfococcus oleovorans Hxd3.</title>
        <authorList>
            <consortium name="US DOE Joint Genome Institute"/>
            <person name="Copeland A."/>
            <person name="Lucas S."/>
            <person name="Lapidus A."/>
            <person name="Barry K."/>
            <person name="Glavina del Rio T."/>
            <person name="Dalin E."/>
            <person name="Tice H."/>
            <person name="Pitluck S."/>
            <person name="Kiss H."/>
            <person name="Brettin T."/>
            <person name="Bruce D."/>
            <person name="Detter J.C."/>
            <person name="Han C."/>
            <person name="Schmutz J."/>
            <person name="Larimer F."/>
            <person name="Land M."/>
            <person name="Hauser L."/>
            <person name="Kyrpides N."/>
            <person name="Kim E."/>
            <person name="Wawrik B."/>
            <person name="Richardson P."/>
        </authorList>
    </citation>
    <scope>NUCLEOTIDE SEQUENCE [LARGE SCALE GENOMIC DNA]</scope>
    <source>
        <strain evidence="7">DSM 6200 / JCM 39069 / Hxd3</strain>
    </source>
</reference>